<keyword evidence="2" id="KW-1185">Reference proteome</keyword>
<proteinExistence type="predicted"/>
<name>A0A0R0M202_9MICR</name>
<dbReference type="Proteomes" id="UP000051530">
    <property type="component" value="Unassembled WGS sequence"/>
</dbReference>
<evidence type="ECO:0000313" key="1">
    <source>
        <dbReference type="EMBL" id="KRH93041.1"/>
    </source>
</evidence>
<organism evidence="1 2">
    <name type="scientific">Pseudoloma neurophilia</name>
    <dbReference type="NCBI Taxonomy" id="146866"/>
    <lineage>
        <taxon>Eukaryota</taxon>
        <taxon>Fungi</taxon>
        <taxon>Fungi incertae sedis</taxon>
        <taxon>Microsporidia</taxon>
        <taxon>Pseudoloma</taxon>
    </lineage>
</organism>
<protein>
    <submittedName>
        <fullName evidence="1">Uncharacterized protein</fullName>
    </submittedName>
</protein>
<accession>A0A0R0M202</accession>
<dbReference type="VEuPathDB" id="MicrosporidiaDB:M153_16780001776"/>
<evidence type="ECO:0000313" key="2">
    <source>
        <dbReference type="Proteomes" id="UP000051530"/>
    </source>
</evidence>
<dbReference type="EMBL" id="LGUB01000517">
    <property type="protein sequence ID" value="KRH93041.1"/>
    <property type="molecule type" value="Genomic_DNA"/>
</dbReference>
<gene>
    <name evidence="1" type="ORF">M153_16780001776</name>
</gene>
<sequence length="62" mass="7242">MAGPSFHFYPDEYLEKDLEIEIPISHYTTITEDEIEEFPMPSENLKSVIIDPGIKNFLLQKK</sequence>
<dbReference type="AlphaFoldDB" id="A0A0R0M202"/>
<reference evidence="1 2" key="1">
    <citation type="submission" date="2015-07" db="EMBL/GenBank/DDBJ databases">
        <title>The genome of Pseudoloma neurophilia, a relevant intracellular parasite of the zebrafish.</title>
        <authorList>
            <person name="Ndikumana S."/>
            <person name="Pelin A."/>
            <person name="Sanders J."/>
            <person name="Corradi N."/>
        </authorList>
    </citation>
    <scope>NUCLEOTIDE SEQUENCE [LARGE SCALE GENOMIC DNA]</scope>
    <source>
        <strain evidence="1 2">MK1</strain>
    </source>
</reference>
<comment type="caution">
    <text evidence="1">The sequence shown here is derived from an EMBL/GenBank/DDBJ whole genome shotgun (WGS) entry which is preliminary data.</text>
</comment>